<dbReference type="InterPro" id="IPR007324">
    <property type="entry name" value="Sugar-bd_dom_put"/>
</dbReference>
<evidence type="ECO:0000256" key="3">
    <source>
        <dbReference type="ARBA" id="ARBA00023125"/>
    </source>
</evidence>
<dbReference type="AlphaFoldDB" id="F6FW11"/>
<dbReference type="KEGG" id="iva:Isova_1732"/>
<dbReference type="PANTHER" id="PTHR34294:SF1">
    <property type="entry name" value="TRANSCRIPTIONAL REGULATOR LSRR"/>
    <property type="match status" value="1"/>
</dbReference>
<dbReference type="eggNOG" id="COG2390">
    <property type="taxonomic scope" value="Bacteria"/>
</dbReference>
<dbReference type="Proteomes" id="UP000009236">
    <property type="component" value="Chromosome"/>
</dbReference>
<keyword evidence="4" id="KW-0804">Transcription</keyword>
<dbReference type="HOGENOM" id="CLU_054506_1_1_11"/>
<evidence type="ECO:0000256" key="1">
    <source>
        <dbReference type="ARBA" id="ARBA00010466"/>
    </source>
</evidence>
<sequence>MATSLTSSTSRRQAAGEQIRLMAKVARMYHERGMRQAEIAAELHVSQPRVSRLLKRATEVGIVRTTVSEPAGVFTDLEQELESRYGLTEAVVVDPGGDDELRALGSAAALHLETTLIGGDSIGISSWSASLLAAVEALRPFSSQVVTDVVQLVGGVGDPRVQVDASRLLTQLATATGAEPIFLPAPGLLGSRRARESLMADSTVLQVSSRWPNLTMAMVGIGALEPSPLLRRSGNSIAEEDQEKLRIAGAVGDVCLRFFDEDGDLVPSDLDDRVIGIEPDALRAIPRRIAVAGGERKIAAIRGALRGRWINVLVTDVRTARALLSE</sequence>
<evidence type="ECO:0000313" key="6">
    <source>
        <dbReference type="EMBL" id="AEG44481.1"/>
    </source>
</evidence>
<reference evidence="6 7" key="1">
    <citation type="submission" date="2011-05" db="EMBL/GenBank/DDBJ databases">
        <title>Complete sequence of Isoptericola variabilis 225.</title>
        <authorList>
            <consortium name="US DOE Joint Genome Institute"/>
            <person name="Lucas S."/>
            <person name="Han J."/>
            <person name="Lapidus A."/>
            <person name="Cheng J.-F."/>
            <person name="Goodwin L."/>
            <person name="Pitluck S."/>
            <person name="Peters L."/>
            <person name="Mikhailova N."/>
            <person name="Zeytun A."/>
            <person name="Han C."/>
            <person name="Tapia R."/>
            <person name="Land M."/>
            <person name="Hauser L."/>
            <person name="Kyrpides N."/>
            <person name="Ivanova N."/>
            <person name="Pagani I."/>
            <person name="Siebers A."/>
            <person name="Allgaier M."/>
            <person name="Thelen M."/>
            <person name="Hugenholtz P."/>
            <person name="Gladden J."/>
            <person name="Woyke T."/>
        </authorList>
    </citation>
    <scope>NUCLEOTIDE SEQUENCE [LARGE SCALE GENOMIC DNA]</scope>
    <source>
        <strain evidence="7">225</strain>
    </source>
</reference>
<keyword evidence="3" id="KW-0238">DNA-binding</keyword>
<dbReference type="STRING" id="743718.Isova_1732"/>
<dbReference type="InterPro" id="IPR037171">
    <property type="entry name" value="NagB/RpiA_transferase-like"/>
</dbReference>
<comment type="similarity">
    <text evidence="1">Belongs to the SorC transcriptional regulatory family.</text>
</comment>
<dbReference type="Gene3D" id="3.40.50.1360">
    <property type="match status" value="1"/>
</dbReference>
<name>F6FW11_ISOV2</name>
<evidence type="ECO:0000259" key="5">
    <source>
        <dbReference type="Pfam" id="PF04198"/>
    </source>
</evidence>
<proteinExistence type="inferred from homology"/>
<feature type="domain" description="Sugar-binding" evidence="5">
    <location>
        <begin position="75"/>
        <end position="325"/>
    </location>
</feature>
<gene>
    <name evidence="6" type="ordered locus">Isova_1732</name>
</gene>
<protein>
    <submittedName>
        <fullName evidence="6">Transcriptional regulator, DeoR family</fullName>
    </submittedName>
</protein>
<dbReference type="GO" id="GO:0030246">
    <property type="term" value="F:carbohydrate binding"/>
    <property type="evidence" value="ECO:0007669"/>
    <property type="project" value="InterPro"/>
</dbReference>
<dbReference type="GO" id="GO:0003677">
    <property type="term" value="F:DNA binding"/>
    <property type="evidence" value="ECO:0007669"/>
    <property type="project" value="UniProtKB-KW"/>
</dbReference>
<evidence type="ECO:0000313" key="7">
    <source>
        <dbReference type="Proteomes" id="UP000009236"/>
    </source>
</evidence>
<dbReference type="Gene3D" id="1.10.10.60">
    <property type="entry name" value="Homeodomain-like"/>
    <property type="match status" value="1"/>
</dbReference>
<keyword evidence="2" id="KW-0805">Transcription regulation</keyword>
<dbReference type="Pfam" id="PF04198">
    <property type="entry name" value="Sugar-bind"/>
    <property type="match status" value="1"/>
</dbReference>
<dbReference type="InterPro" id="IPR051054">
    <property type="entry name" value="SorC_transcr_regulators"/>
</dbReference>
<organism evidence="7">
    <name type="scientific">Isoptericola variabilis (strain 225)</name>
    <dbReference type="NCBI Taxonomy" id="743718"/>
    <lineage>
        <taxon>Bacteria</taxon>
        <taxon>Bacillati</taxon>
        <taxon>Actinomycetota</taxon>
        <taxon>Actinomycetes</taxon>
        <taxon>Micrococcales</taxon>
        <taxon>Promicromonosporaceae</taxon>
        <taxon>Isoptericola</taxon>
    </lineage>
</organism>
<dbReference type="PANTHER" id="PTHR34294">
    <property type="entry name" value="TRANSCRIPTIONAL REGULATOR-RELATED"/>
    <property type="match status" value="1"/>
</dbReference>
<dbReference type="SUPFAM" id="SSF47413">
    <property type="entry name" value="lambda repressor-like DNA-binding domains"/>
    <property type="match status" value="1"/>
</dbReference>
<evidence type="ECO:0000256" key="4">
    <source>
        <dbReference type="ARBA" id="ARBA00023163"/>
    </source>
</evidence>
<dbReference type="Pfam" id="PF13384">
    <property type="entry name" value="HTH_23"/>
    <property type="match status" value="1"/>
</dbReference>
<dbReference type="EMBL" id="CP002810">
    <property type="protein sequence ID" value="AEG44481.1"/>
    <property type="molecule type" value="Genomic_DNA"/>
</dbReference>
<keyword evidence="7" id="KW-1185">Reference proteome</keyword>
<dbReference type="InterPro" id="IPR010982">
    <property type="entry name" value="Lambda_DNA-bd_dom_sf"/>
</dbReference>
<dbReference type="SUPFAM" id="SSF100950">
    <property type="entry name" value="NagB/RpiA/CoA transferase-like"/>
    <property type="match status" value="1"/>
</dbReference>
<evidence type="ECO:0000256" key="2">
    <source>
        <dbReference type="ARBA" id="ARBA00023015"/>
    </source>
</evidence>
<accession>F6FW11</accession>
<dbReference type="RefSeq" id="WP_013838873.1">
    <property type="nucleotide sequence ID" value="NC_015588.1"/>
</dbReference>